<organism evidence="3 4">
    <name type="scientific">Vineibacter terrae</name>
    <dbReference type="NCBI Taxonomy" id="2586908"/>
    <lineage>
        <taxon>Bacteria</taxon>
        <taxon>Pseudomonadati</taxon>
        <taxon>Pseudomonadota</taxon>
        <taxon>Alphaproteobacteria</taxon>
        <taxon>Hyphomicrobiales</taxon>
        <taxon>Vineibacter</taxon>
    </lineage>
</organism>
<dbReference type="Gene3D" id="3.50.50.60">
    <property type="entry name" value="FAD/NAD(P)-binding domain"/>
    <property type="match status" value="1"/>
</dbReference>
<name>A0A5C8PPZ5_9HYPH</name>
<evidence type="ECO:0000256" key="1">
    <source>
        <dbReference type="ARBA" id="ARBA00023002"/>
    </source>
</evidence>
<dbReference type="PANTHER" id="PTHR43476:SF3">
    <property type="entry name" value="FAD-BINDING MONOOXYGENASE"/>
    <property type="match status" value="1"/>
</dbReference>
<dbReference type="Proteomes" id="UP000321638">
    <property type="component" value="Unassembled WGS sequence"/>
</dbReference>
<sequence length="495" mass="53940">MSEQRARPDVFDVAIIGFGPVGATLANLLADCGLSILVLEREAGIYPLPRAVHFDDEVMRVFQTLGLADPMLPHTHVSPGMRFVDAQGRLVLDWSRSPDVGPLGWNVSYRFHQPNLERVLRDAAGGRANIDVRLRAEAVALDQDGEGVTVGFEDLRCGAPRSARARYVVGCDGARSLVRRLIGSAQDDLGFHEPWLVVDAILERDLPSLGDHSVQYCDPVRPATYVRGVGRRRRWEIALLPTEDPLEMTAPDKVWRLLERFIARADARLERAACYTFHSVIAARWRDRRLLVAGDAAHQTPPFLGQGMCAGIRDVANLAWKLARVVRREAADSLLDSYQGERAPHVRAYIELAVRLGGLINTRAAEAAVPGGLSRREPARMETIKPLLGAGLGAGIQDLVGQVAPQPILADGTRLDDHVGYRFAALLDPSFHASLPDALLARLQEKDVAVVTDPAPALQAWLATHAVHAVVVRPDRYVLGAARSVADMAALVAAV</sequence>
<dbReference type="InterPro" id="IPR050631">
    <property type="entry name" value="PheA/TfdB_FAD_monoxygenase"/>
</dbReference>
<dbReference type="AlphaFoldDB" id="A0A5C8PPZ5"/>
<evidence type="ECO:0000313" key="4">
    <source>
        <dbReference type="Proteomes" id="UP000321638"/>
    </source>
</evidence>
<dbReference type="OrthoDB" id="9791689at2"/>
<gene>
    <name evidence="3" type="ORF">FHP25_11500</name>
</gene>
<proteinExistence type="predicted"/>
<dbReference type="Pfam" id="PF01494">
    <property type="entry name" value="FAD_binding_3"/>
    <property type="match status" value="1"/>
</dbReference>
<dbReference type="Gene3D" id="3.30.70.2450">
    <property type="match status" value="1"/>
</dbReference>
<dbReference type="GO" id="GO:0019622">
    <property type="term" value="P:3-(3-hydroxy)phenylpropionate catabolic process"/>
    <property type="evidence" value="ECO:0007669"/>
    <property type="project" value="TreeGrafter"/>
</dbReference>
<dbReference type="InterPro" id="IPR002938">
    <property type="entry name" value="FAD-bd"/>
</dbReference>
<dbReference type="SUPFAM" id="SSF51905">
    <property type="entry name" value="FAD/NAD(P)-binding domain"/>
    <property type="match status" value="1"/>
</dbReference>
<dbReference type="InterPro" id="IPR036188">
    <property type="entry name" value="FAD/NAD-bd_sf"/>
</dbReference>
<reference evidence="3 4" key="1">
    <citation type="submission" date="2019-06" db="EMBL/GenBank/DDBJ databases">
        <title>New taxonomy in bacterial strain CC-CFT640, isolated from vineyard.</title>
        <authorList>
            <person name="Lin S.-Y."/>
            <person name="Tsai C.-F."/>
            <person name="Young C.-C."/>
        </authorList>
    </citation>
    <scope>NUCLEOTIDE SEQUENCE [LARGE SCALE GENOMIC DNA]</scope>
    <source>
        <strain evidence="3 4">CC-CFT640</strain>
    </source>
</reference>
<comment type="caution">
    <text evidence="3">The sequence shown here is derived from an EMBL/GenBank/DDBJ whole genome shotgun (WGS) entry which is preliminary data.</text>
</comment>
<keyword evidence="1" id="KW-0560">Oxidoreductase</keyword>
<evidence type="ECO:0000313" key="3">
    <source>
        <dbReference type="EMBL" id="TXL76804.1"/>
    </source>
</evidence>
<dbReference type="EMBL" id="VDUZ01000010">
    <property type="protein sequence ID" value="TXL76804.1"/>
    <property type="molecule type" value="Genomic_DNA"/>
</dbReference>
<keyword evidence="4" id="KW-1185">Reference proteome</keyword>
<dbReference type="RefSeq" id="WP_147847068.1">
    <property type="nucleotide sequence ID" value="NZ_VDUZ01000010.1"/>
</dbReference>
<dbReference type="GO" id="GO:0071949">
    <property type="term" value="F:FAD binding"/>
    <property type="evidence" value="ECO:0007669"/>
    <property type="project" value="InterPro"/>
</dbReference>
<accession>A0A5C8PPZ5</accession>
<dbReference type="GO" id="GO:0008688">
    <property type="term" value="F:3-(3-hydroxyphenyl)propionate hydroxylase activity"/>
    <property type="evidence" value="ECO:0007669"/>
    <property type="project" value="TreeGrafter"/>
</dbReference>
<protein>
    <submittedName>
        <fullName evidence="3">Bifunctional 3-(3-hydroxy-phenyl)propionate/3-hydroxycinnamic acid hydroxylase</fullName>
    </submittedName>
</protein>
<feature type="domain" description="FAD-binding" evidence="2">
    <location>
        <begin position="12"/>
        <end position="351"/>
    </location>
</feature>
<dbReference type="PANTHER" id="PTHR43476">
    <property type="entry name" value="3-(3-HYDROXY-PHENYL)PROPIONATE/3-HYDROXYCINNAMIC ACID HYDROXYLASE"/>
    <property type="match status" value="1"/>
</dbReference>
<evidence type="ECO:0000259" key="2">
    <source>
        <dbReference type="Pfam" id="PF01494"/>
    </source>
</evidence>
<dbReference type="NCBIfam" id="NF004829">
    <property type="entry name" value="PRK06183.1-3"/>
    <property type="match status" value="1"/>
</dbReference>
<dbReference type="PRINTS" id="PR00420">
    <property type="entry name" value="RNGMNOXGNASE"/>
</dbReference>